<dbReference type="Gene3D" id="3.90.190.20">
    <property type="entry name" value="Mur ligase, C-terminal domain"/>
    <property type="match status" value="1"/>
</dbReference>
<keyword evidence="4" id="KW-1185">Reference proteome</keyword>
<feature type="domain" description="Mur ligase C-terminal" evidence="2">
    <location>
        <begin position="155"/>
        <end position="285"/>
    </location>
</feature>
<dbReference type="InterPro" id="IPR004101">
    <property type="entry name" value="Mur_ligase_C"/>
</dbReference>
<dbReference type="SUPFAM" id="SSF53244">
    <property type="entry name" value="MurD-like peptide ligases, peptide-binding domain"/>
    <property type="match status" value="1"/>
</dbReference>
<dbReference type="InterPro" id="IPR036615">
    <property type="entry name" value="Mur_ligase_C_dom_sf"/>
</dbReference>
<feature type="compositionally biased region" description="Low complexity" evidence="1">
    <location>
        <begin position="188"/>
        <end position="206"/>
    </location>
</feature>
<accession>A0ABN0R1D9</accession>
<dbReference type="SUPFAM" id="SSF53623">
    <property type="entry name" value="MurD-like peptide ligases, catalytic domain"/>
    <property type="match status" value="1"/>
</dbReference>
<gene>
    <name evidence="3" type="ORF">I551_2535</name>
</gene>
<evidence type="ECO:0000259" key="2">
    <source>
        <dbReference type="Pfam" id="PF02875"/>
    </source>
</evidence>
<dbReference type="Proteomes" id="UP000020681">
    <property type="component" value="Unassembled WGS sequence"/>
</dbReference>
<evidence type="ECO:0000256" key="1">
    <source>
        <dbReference type="SAM" id="MobiDB-lite"/>
    </source>
</evidence>
<proteinExistence type="predicted"/>
<dbReference type="PANTHER" id="PTHR23135:SF18">
    <property type="entry name" value="CYANOPHYCIN SYNTHETASE"/>
    <property type="match status" value="1"/>
</dbReference>
<dbReference type="InterPro" id="IPR036565">
    <property type="entry name" value="Mur-like_cat_sf"/>
</dbReference>
<dbReference type="Pfam" id="PF02875">
    <property type="entry name" value="Mur_ligase_C"/>
    <property type="match status" value="1"/>
</dbReference>
<comment type="caution">
    <text evidence="3">The sequence shown here is derived from an EMBL/GenBank/DDBJ whole genome shotgun (WGS) entry which is preliminary data.</text>
</comment>
<evidence type="ECO:0000313" key="3">
    <source>
        <dbReference type="EMBL" id="EUA90798.1"/>
    </source>
</evidence>
<dbReference type="PANTHER" id="PTHR23135">
    <property type="entry name" value="MUR LIGASE FAMILY MEMBER"/>
    <property type="match status" value="1"/>
</dbReference>
<protein>
    <submittedName>
        <fullName evidence="3">Mur ligase middle domain protein</fullName>
    </submittedName>
</protein>
<name>A0ABN0R1D9_MYCUL</name>
<dbReference type="EMBL" id="JAOL01000097">
    <property type="protein sequence ID" value="EUA90798.1"/>
    <property type="molecule type" value="Genomic_DNA"/>
</dbReference>
<evidence type="ECO:0000313" key="4">
    <source>
        <dbReference type="Proteomes" id="UP000020681"/>
    </source>
</evidence>
<sequence>MLNVASDHLGLDGVDTLDDLARVKRVVAEVTRGTVVRNADDEQTLKMAAFSPARQVMYVTRNPEHELVREHIRLGKLAVVLEQGVNGDQIVIYDNGTQMPLMWTQLIPATLEGKALHNVENAMFATGMAYALGKTLDQISAGLRTFDNSFFQSPGRMNVFDEHGFRVILDYGHNEAAVGPWSTWATGSSRAGAGSSASPARATGATRTRRRLRRRSPAISTPISATICHRDDNLRDREPDEVPELLRDALIAEGVAPDAISIIGEEEKALDAALEQAQPDDLVLYFCEAITRCWKQIIHFTPKFTAPEPESVAKRLATSIFDVPDGFALTSDDRGVLIVPAK</sequence>
<reference evidence="3 4" key="1">
    <citation type="submission" date="2014-01" db="EMBL/GenBank/DDBJ databases">
        <authorList>
            <person name="Dobos K."/>
            <person name="Lenaerts A."/>
            <person name="Ordway D."/>
            <person name="DeGroote M.A."/>
            <person name="Parker T."/>
            <person name="Sizemore C."/>
            <person name="Tallon L.J."/>
            <person name="Sadzewicz L.K."/>
            <person name="Sengamalay N."/>
            <person name="Fraser C.M."/>
            <person name="Hine E."/>
            <person name="Shefchek K.A."/>
            <person name="Das S.P."/>
            <person name="Tettelin H."/>
        </authorList>
    </citation>
    <scope>NUCLEOTIDE SEQUENCE [LARGE SCALE GENOMIC DNA]</scope>
    <source>
        <strain evidence="3 4">Harvey</strain>
    </source>
</reference>
<dbReference type="GO" id="GO:0016874">
    <property type="term" value="F:ligase activity"/>
    <property type="evidence" value="ECO:0007669"/>
    <property type="project" value="UniProtKB-KW"/>
</dbReference>
<organism evidence="3 4">
    <name type="scientific">Mycobacterium ulcerans str. Harvey</name>
    <dbReference type="NCBI Taxonomy" id="1299332"/>
    <lineage>
        <taxon>Bacteria</taxon>
        <taxon>Bacillati</taxon>
        <taxon>Actinomycetota</taxon>
        <taxon>Actinomycetes</taxon>
        <taxon>Mycobacteriales</taxon>
        <taxon>Mycobacteriaceae</taxon>
        <taxon>Mycobacterium</taxon>
        <taxon>Mycobacterium ulcerans group</taxon>
    </lineage>
</organism>
<feature type="region of interest" description="Disordered" evidence="1">
    <location>
        <begin position="188"/>
        <end position="215"/>
    </location>
</feature>
<keyword evidence="3" id="KW-0436">Ligase</keyword>
<dbReference type="Gene3D" id="3.40.1190.10">
    <property type="entry name" value="Mur-like, catalytic domain"/>
    <property type="match status" value="1"/>
</dbReference>